<dbReference type="PANTHER" id="PTHR15458:SF5">
    <property type="entry name" value="PHOSPHATIDYLETHANOLAMINE N-METHYLTRANSFERASE"/>
    <property type="match status" value="1"/>
</dbReference>
<feature type="topological domain" description="Lumenal" evidence="17">
    <location>
        <begin position="109"/>
        <end position="151"/>
    </location>
</feature>
<sequence>MFIVTKPSFLICLFTIAFNPIFWNVVARLEYRKKTLTKLFGSPRKGCYALGVTIFFLGILRDYLFKLAIADQQKMFETTPFVLKVLSALLLVAGNTLVLSSMYKLGFTGTYLGDYFGILMDDMVTSFPFNITDHPMYIGSAMSFFGVAFYYSSPAGFVLSMFVILSYSKASEHEHEFTTMIYKNAKEAKTSKKK</sequence>
<keyword evidence="3 17" id="KW-0444">Lipid biosynthesis</keyword>
<comment type="catalytic activity">
    <reaction evidence="16 17">
        <text>a 1,2-diacyl-sn-glycero-3-phospho-N-methylethanolamine + S-adenosyl-L-methionine = a 1,2-diacyl-sn-glycero-3-phospho-N,N-dimethylethanolamine + S-adenosyl-L-homocysteine + H(+)</text>
        <dbReference type="Rhea" id="RHEA:32735"/>
        <dbReference type="ChEBI" id="CHEBI:15378"/>
        <dbReference type="ChEBI" id="CHEBI:57856"/>
        <dbReference type="ChEBI" id="CHEBI:59789"/>
        <dbReference type="ChEBI" id="CHEBI:64572"/>
        <dbReference type="ChEBI" id="CHEBI:64573"/>
        <dbReference type="EC" id="2.1.1.71"/>
    </reaction>
</comment>
<evidence type="ECO:0000256" key="3">
    <source>
        <dbReference type="ARBA" id="ARBA00022516"/>
    </source>
</evidence>
<comment type="catalytic activity">
    <reaction evidence="15">
        <text>a 1,2-diacyl-sn-glycero-3-phospho-N,N-dimethylethanolamine + S-adenosyl-L-methionine = a 1,2-diacyl-sn-glycero-3-phosphocholine + S-adenosyl-L-homocysteine + H(+)</text>
        <dbReference type="Rhea" id="RHEA:32739"/>
        <dbReference type="ChEBI" id="CHEBI:15378"/>
        <dbReference type="ChEBI" id="CHEBI:57643"/>
        <dbReference type="ChEBI" id="CHEBI:57856"/>
        <dbReference type="ChEBI" id="CHEBI:59789"/>
        <dbReference type="ChEBI" id="CHEBI:64572"/>
        <dbReference type="EC" id="2.1.1.71"/>
    </reaction>
</comment>
<evidence type="ECO:0000313" key="20">
    <source>
        <dbReference type="Proteomes" id="UP000245699"/>
    </source>
</evidence>
<keyword evidence="12 17" id="KW-0472">Membrane</keyword>
<feature type="transmembrane region" description="Helical" evidence="18">
    <location>
        <begin position="6"/>
        <end position="26"/>
    </location>
</feature>
<comment type="caution">
    <text evidence="19">The sequence shown here is derived from an EMBL/GenBank/DDBJ whole genome shotgun (WGS) entry which is preliminary data.</text>
</comment>
<evidence type="ECO:0000256" key="10">
    <source>
        <dbReference type="ARBA" id="ARBA00023098"/>
    </source>
</evidence>
<evidence type="ECO:0000256" key="9">
    <source>
        <dbReference type="ARBA" id="ARBA00022989"/>
    </source>
</evidence>
<dbReference type="GO" id="GO:0000773">
    <property type="term" value="F:phosphatidyl-N-methylethanolamine N-methyltransferase activity"/>
    <property type="evidence" value="ECO:0007669"/>
    <property type="project" value="UniProtKB-UniRule"/>
</dbReference>
<keyword evidence="14 17" id="KW-1208">Phospholipid metabolism</keyword>
<feature type="topological domain" description="Cytoplasmic" evidence="17">
    <location>
        <begin position="173"/>
        <end position="194"/>
    </location>
</feature>
<dbReference type="AlphaFoldDB" id="A0A2T9Y473"/>
<dbReference type="STRING" id="61424.A0A2T9Y473"/>
<evidence type="ECO:0000256" key="17">
    <source>
        <dbReference type="HAMAP-Rule" id="MF_03216"/>
    </source>
</evidence>
<dbReference type="InterPro" id="IPR007318">
    <property type="entry name" value="Phopholipid_MeTrfase"/>
</dbReference>
<keyword evidence="20" id="KW-1185">Reference proteome</keyword>
<dbReference type="Gene3D" id="1.20.120.1630">
    <property type="match status" value="1"/>
</dbReference>
<name>A0A2T9Y473_9FUNG</name>
<dbReference type="FunFam" id="1.20.120.1630:FF:000005">
    <property type="entry name" value="Phosphatidylethanolamine N-methyltransferase"/>
    <property type="match status" value="1"/>
</dbReference>
<proteinExistence type="inferred from homology"/>
<feature type="transmembrane region" description="Helical" evidence="18">
    <location>
        <begin position="47"/>
        <end position="69"/>
    </location>
</feature>
<feature type="intramembrane region" description="Helical" evidence="17">
    <location>
        <begin position="7"/>
        <end position="27"/>
    </location>
</feature>
<dbReference type="Pfam" id="PF04191">
    <property type="entry name" value="PEMT"/>
    <property type="match status" value="1"/>
</dbReference>
<accession>A0A2T9Y473</accession>
<keyword evidence="9 17" id="KW-1133">Transmembrane helix</keyword>
<evidence type="ECO:0000256" key="2">
    <source>
        <dbReference type="ARBA" id="ARBA00005189"/>
    </source>
</evidence>
<feature type="transmembrane region" description="Helical" evidence="18">
    <location>
        <begin position="81"/>
        <end position="99"/>
    </location>
</feature>
<dbReference type="PIRSF" id="PIRSF005444">
    <property type="entry name" value="PEMT"/>
    <property type="match status" value="1"/>
</dbReference>
<dbReference type="PROSITE" id="PS51599">
    <property type="entry name" value="SAM_PEMT_PEM2"/>
    <property type="match status" value="1"/>
</dbReference>
<comment type="pathway">
    <text evidence="2">Lipid metabolism.</text>
</comment>
<reference evidence="19 20" key="1">
    <citation type="journal article" date="2018" name="MBio">
        <title>Comparative Genomics Reveals the Core Gene Toolbox for the Fungus-Insect Symbiosis.</title>
        <authorList>
            <person name="Wang Y."/>
            <person name="Stata M."/>
            <person name="Wang W."/>
            <person name="Stajich J.E."/>
            <person name="White M.M."/>
            <person name="Moncalvo J.M."/>
        </authorList>
    </citation>
    <scope>NUCLEOTIDE SEQUENCE [LARGE SCALE GENOMIC DNA]</scope>
    <source>
        <strain evidence="19 20">AUS-77-4</strain>
    </source>
</reference>
<feature type="binding site" evidence="17">
    <location>
        <begin position="174"/>
        <end position="175"/>
    </location>
    <ligand>
        <name>S-adenosyl-L-methionine</name>
        <dbReference type="ChEBI" id="CHEBI:59789"/>
    </ligand>
</feature>
<dbReference type="GO" id="GO:0006656">
    <property type="term" value="P:phosphatidylcholine biosynthetic process"/>
    <property type="evidence" value="ECO:0007669"/>
    <property type="project" value="UniProtKB-UniRule"/>
</dbReference>
<evidence type="ECO:0000256" key="12">
    <source>
        <dbReference type="ARBA" id="ARBA00023136"/>
    </source>
</evidence>
<keyword evidence="13 17" id="KW-0594">Phospholipid biosynthesis</keyword>
<evidence type="ECO:0000256" key="1">
    <source>
        <dbReference type="ARBA" id="ARBA00004969"/>
    </source>
</evidence>
<keyword evidence="11 17" id="KW-0496">Mitochondrion</keyword>
<evidence type="ECO:0000313" key="19">
    <source>
        <dbReference type="EMBL" id="PVU87128.1"/>
    </source>
</evidence>
<feature type="binding site" evidence="17">
    <location>
        <begin position="92"/>
        <end position="94"/>
    </location>
    <ligand>
        <name>S-adenosyl-L-methionine</name>
        <dbReference type="ChEBI" id="CHEBI:59789"/>
    </ligand>
</feature>
<feature type="topological domain" description="Lumenal" evidence="17">
    <location>
        <begin position="1"/>
        <end position="6"/>
    </location>
</feature>
<evidence type="ECO:0000256" key="11">
    <source>
        <dbReference type="ARBA" id="ARBA00023128"/>
    </source>
</evidence>
<dbReference type="GO" id="GO:0031966">
    <property type="term" value="C:mitochondrial membrane"/>
    <property type="evidence" value="ECO:0007669"/>
    <property type="project" value="UniProtKB-SubCell"/>
</dbReference>
<keyword evidence="7 17" id="KW-0812">Transmembrane</keyword>
<evidence type="ECO:0000256" key="5">
    <source>
        <dbReference type="ARBA" id="ARBA00022679"/>
    </source>
</evidence>
<evidence type="ECO:0000256" key="6">
    <source>
        <dbReference type="ARBA" id="ARBA00022691"/>
    </source>
</evidence>
<dbReference type="GO" id="GO:0032259">
    <property type="term" value="P:methylation"/>
    <property type="evidence" value="ECO:0007669"/>
    <property type="project" value="UniProtKB-KW"/>
</dbReference>
<dbReference type="EC" id="2.1.1.71" evidence="17"/>
<comment type="subcellular location">
    <subcellularLocation>
        <location evidence="17">Endoplasmic reticulum membrane</location>
        <topology evidence="17">Multi-pass membrane protein</topology>
    </subcellularLocation>
    <subcellularLocation>
        <location evidence="17">Mitochondrion membrane</location>
        <topology evidence="17">Multi-pass membrane protein</topology>
    </subcellularLocation>
</comment>
<dbReference type="PANTHER" id="PTHR15458">
    <property type="entry name" value="PHOSPHATIDYLETHANOLAMINE N-METHYLTRANSFERASE"/>
    <property type="match status" value="1"/>
</dbReference>
<feature type="topological domain" description="Cytoplasmic" evidence="17">
    <location>
        <begin position="61"/>
        <end position="87"/>
    </location>
</feature>
<evidence type="ECO:0000256" key="7">
    <source>
        <dbReference type="ARBA" id="ARBA00022692"/>
    </source>
</evidence>
<keyword evidence="5 17" id="KW-0808">Transferase</keyword>
<keyword evidence="6 17" id="KW-0949">S-adenosyl-L-methionine</keyword>
<feature type="topological domain" description="Lumenal" evidence="17">
    <location>
        <begin position="28"/>
        <end position="39"/>
    </location>
</feature>
<evidence type="ECO:0000256" key="14">
    <source>
        <dbReference type="ARBA" id="ARBA00023264"/>
    </source>
</evidence>
<dbReference type="InterPro" id="IPR024960">
    <property type="entry name" value="PEMT/MFAP"/>
</dbReference>
<evidence type="ECO:0000256" key="16">
    <source>
        <dbReference type="ARBA" id="ARBA00052459"/>
    </source>
</evidence>
<dbReference type="HAMAP" id="MF_03216">
    <property type="entry name" value="PLMT"/>
    <property type="match status" value="1"/>
</dbReference>
<keyword evidence="8 17" id="KW-0256">Endoplasmic reticulum</keyword>
<comment type="function">
    <text evidence="17">Catalyzes the second two steps of the methylation pathway of phosphatidylcholine biosynthesis, the SAM-dependent methylation of phosphatidylmonomethylethanolamine (PMME) to phosphatidyldimethylethanolamine (PDME) and of PDME to phosphatidylcholine (PC).</text>
</comment>
<dbReference type="Proteomes" id="UP000245699">
    <property type="component" value="Unassembled WGS sequence"/>
</dbReference>
<organism evidence="19 20">
    <name type="scientific">Furculomyces boomerangus</name>
    <dbReference type="NCBI Taxonomy" id="61424"/>
    <lineage>
        <taxon>Eukaryota</taxon>
        <taxon>Fungi</taxon>
        <taxon>Fungi incertae sedis</taxon>
        <taxon>Zoopagomycota</taxon>
        <taxon>Kickxellomycotina</taxon>
        <taxon>Harpellomycetes</taxon>
        <taxon>Harpellales</taxon>
        <taxon>Harpellaceae</taxon>
        <taxon>Furculomyces</taxon>
    </lineage>
</organism>
<dbReference type="UniPathway" id="UPA00753"/>
<evidence type="ECO:0000256" key="4">
    <source>
        <dbReference type="ARBA" id="ARBA00022603"/>
    </source>
</evidence>
<gene>
    <name evidence="19" type="ORF">BB559_006200</name>
</gene>
<dbReference type="EMBL" id="MBFT01000793">
    <property type="protein sequence ID" value="PVU87128.1"/>
    <property type="molecule type" value="Genomic_DNA"/>
</dbReference>
<keyword evidence="10 17" id="KW-0443">Lipid metabolism</keyword>
<dbReference type="GO" id="GO:0005789">
    <property type="term" value="C:endoplasmic reticulum membrane"/>
    <property type="evidence" value="ECO:0007669"/>
    <property type="project" value="UniProtKB-SubCell"/>
</dbReference>
<comment type="pathway">
    <text evidence="1 17">Phospholipid metabolism; phosphatidylcholine biosynthesis.</text>
</comment>
<evidence type="ECO:0000256" key="13">
    <source>
        <dbReference type="ARBA" id="ARBA00023209"/>
    </source>
</evidence>
<evidence type="ECO:0000256" key="18">
    <source>
        <dbReference type="SAM" id="Phobius"/>
    </source>
</evidence>
<evidence type="ECO:0000256" key="15">
    <source>
        <dbReference type="ARBA" id="ARBA00051252"/>
    </source>
</evidence>
<dbReference type="OrthoDB" id="8300106at2759"/>
<feature type="transmembrane region" description="Helical" evidence="18">
    <location>
        <begin position="137"/>
        <end position="165"/>
    </location>
</feature>
<comment type="similarity">
    <text evidence="17">Belongs to the class VI-like SAM-binding methyltransferase superfamily. PEMT/PEM2 methyltransferase family.</text>
</comment>
<evidence type="ECO:0000256" key="8">
    <source>
        <dbReference type="ARBA" id="ARBA00022824"/>
    </source>
</evidence>
<protein>
    <recommendedName>
        <fullName evidence="17">Phosphatidyl-N-methylethanolamine N-methyltransferase</fullName>
        <ecNumber evidence="17">2.1.1.71</ecNumber>
    </recommendedName>
    <alternativeName>
        <fullName evidence="17">Phospholipid methyltransferase</fullName>
        <shortName evidence="17">PLMT</shortName>
    </alternativeName>
</protein>
<keyword evidence="4 17" id="KW-0489">Methyltransferase</keyword>